<dbReference type="AlphaFoldDB" id="A0A518DHW2"/>
<comment type="similarity">
    <text evidence="7">Belongs to the transcriptional regulatory Rex family.</text>
</comment>
<organism evidence="9 10">
    <name type="scientific">Pirellulimonas nuda</name>
    <dbReference type="NCBI Taxonomy" id="2528009"/>
    <lineage>
        <taxon>Bacteria</taxon>
        <taxon>Pseudomonadati</taxon>
        <taxon>Planctomycetota</taxon>
        <taxon>Planctomycetia</taxon>
        <taxon>Pirellulales</taxon>
        <taxon>Lacipirellulaceae</taxon>
        <taxon>Pirellulimonas</taxon>
    </lineage>
</organism>
<dbReference type="EMBL" id="CP036291">
    <property type="protein sequence ID" value="QDU91070.1"/>
    <property type="molecule type" value="Genomic_DNA"/>
</dbReference>
<dbReference type="GO" id="GO:0005737">
    <property type="term" value="C:cytoplasm"/>
    <property type="evidence" value="ECO:0007669"/>
    <property type="project" value="UniProtKB-SubCell"/>
</dbReference>
<dbReference type="HAMAP" id="MF_01131">
    <property type="entry name" value="Rex"/>
    <property type="match status" value="1"/>
</dbReference>
<dbReference type="NCBIfam" id="NF003996">
    <property type="entry name" value="PRK05472.2-5"/>
    <property type="match status" value="1"/>
</dbReference>
<keyword evidence="2 7" id="KW-0678">Repressor</keyword>
<keyword evidence="10" id="KW-1185">Reference proteome</keyword>
<dbReference type="Proteomes" id="UP000317429">
    <property type="component" value="Chromosome"/>
</dbReference>
<dbReference type="NCBIfam" id="NF003995">
    <property type="entry name" value="PRK05472.2-4"/>
    <property type="match status" value="1"/>
</dbReference>
<keyword evidence="6 7" id="KW-0804">Transcription</keyword>
<dbReference type="InterPro" id="IPR036390">
    <property type="entry name" value="WH_DNA-bd_sf"/>
</dbReference>
<dbReference type="GO" id="GO:0003700">
    <property type="term" value="F:DNA-binding transcription factor activity"/>
    <property type="evidence" value="ECO:0007669"/>
    <property type="project" value="UniProtKB-UniRule"/>
</dbReference>
<feature type="domain" description="CoA-binding" evidence="8">
    <location>
        <begin position="89"/>
        <end position="190"/>
    </location>
</feature>
<gene>
    <name evidence="7 9" type="primary">rex</name>
    <name evidence="9" type="ORF">Pla175_44870</name>
</gene>
<evidence type="ECO:0000259" key="8">
    <source>
        <dbReference type="SMART" id="SM00881"/>
    </source>
</evidence>
<sequence>MNVGKRKPAPVDPASVPKAVVSRLSLYLRELQQLLRGGQTTVSSSQLGRLLGFTDAQVRRDLAYFGHFGQRGVGYRCDELVRAIRGILGTDREWTVAMVGVGNLGRALLGYRGFNAQGFRIVAAFDADPGKVNRTIEGIPIFPPDHLGQVIREQAIPIGLIASPAAAAQQVADQMVEAGVVGILNFAPVTLALPGHVSLVGVDLATELEQLCFSVANRAGPR</sequence>
<feature type="DNA-binding region" description="H-T-H motif" evidence="7">
    <location>
        <begin position="26"/>
        <end position="65"/>
    </location>
</feature>
<evidence type="ECO:0000313" key="10">
    <source>
        <dbReference type="Proteomes" id="UP000317429"/>
    </source>
</evidence>
<dbReference type="RefSeq" id="WP_145290815.1">
    <property type="nucleotide sequence ID" value="NZ_CP036291.1"/>
</dbReference>
<evidence type="ECO:0000256" key="2">
    <source>
        <dbReference type="ARBA" id="ARBA00022491"/>
    </source>
</evidence>
<keyword evidence="3 7" id="KW-0805">Transcription regulation</keyword>
<keyword evidence="5 7" id="KW-0238">DNA-binding</keyword>
<comment type="subcellular location">
    <subcellularLocation>
        <location evidence="7">Cytoplasm</location>
    </subcellularLocation>
</comment>
<proteinExistence type="inferred from homology"/>
<dbReference type="PANTHER" id="PTHR35786">
    <property type="entry name" value="REDOX-SENSING TRANSCRIPTIONAL REPRESSOR REX"/>
    <property type="match status" value="1"/>
</dbReference>
<dbReference type="OrthoDB" id="9784760at2"/>
<dbReference type="InterPro" id="IPR058236">
    <property type="entry name" value="Rex_actinobacterial-type"/>
</dbReference>
<dbReference type="NCBIfam" id="NF003989">
    <property type="entry name" value="PRK05472.1-3"/>
    <property type="match status" value="1"/>
</dbReference>
<dbReference type="InterPro" id="IPR036388">
    <property type="entry name" value="WH-like_DNA-bd_sf"/>
</dbReference>
<evidence type="ECO:0000256" key="5">
    <source>
        <dbReference type="ARBA" id="ARBA00023125"/>
    </source>
</evidence>
<dbReference type="Pfam" id="PF06971">
    <property type="entry name" value="Put_DNA-bind_N"/>
    <property type="match status" value="1"/>
</dbReference>
<dbReference type="PANTHER" id="PTHR35786:SF1">
    <property type="entry name" value="REDOX-SENSING TRANSCRIPTIONAL REPRESSOR REX 1"/>
    <property type="match status" value="1"/>
</dbReference>
<dbReference type="SUPFAM" id="SSF51735">
    <property type="entry name" value="NAD(P)-binding Rossmann-fold domains"/>
    <property type="match status" value="1"/>
</dbReference>
<protein>
    <recommendedName>
        <fullName evidence="7">Redox-sensing transcriptional repressor Rex</fullName>
    </recommendedName>
</protein>
<evidence type="ECO:0000256" key="7">
    <source>
        <dbReference type="HAMAP-Rule" id="MF_01131"/>
    </source>
</evidence>
<feature type="binding site" evidence="7">
    <location>
        <begin position="100"/>
        <end position="105"/>
    </location>
    <ligand>
        <name>NAD(+)</name>
        <dbReference type="ChEBI" id="CHEBI:57540"/>
    </ligand>
</feature>
<dbReference type="InterPro" id="IPR003781">
    <property type="entry name" value="CoA-bd"/>
</dbReference>
<dbReference type="NCBIfam" id="NF003993">
    <property type="entry name" value="PRK05472.2-2"/>
    <property type="match status" value="1"/>
</dbReference>
<dbReference type="GO" id="GO:0045892">
    <property type="term" value="P:negative regulation of DNA-templated transcription"/>
    <property type="evidence" value="ECO:0007669"/>
    <property type="project" value="InterPro"/>
</dbReference>
<dbReference type="KEGG" id="pnd:Pla175_44870"/>
<name>A0A518DHW2_9BACT</name>
<evidence type="ECO:0000256" key="4">
    <source>
        <dbReference type="ARBA" id="ARBA00023027"/>
    </source>
</evidence>
<dbReference type="Pfam" id="PF02629">
    <property type="entry name" value="CoA_binding"/>
    <property type="match status" value="1"/>
</dbReference>
<comment type="function">
    <text evidence="7">Modulates transcription in response to changes in cellular NADH/NAD(+) redox state.</text>
</comment>
<keyword evidence="4 7" id="KW-0520">NAD</keyword>
<dbReference type="NCBIfam" id="NF003992">
    <property type="entry name" value="PRK05472.2-1"/>
    <property type="match status" value="1"/>
</dbReference>
<evidence type="ECO:0000256" key="6">
    <source>
        <dbReference type="ARBA" id="ARBA00023163"/>
    </source>
</evidence>
<comment type="subunit">
    <text evidence="7">Homodimer.</text>
</comment>
<dbReference type="InterPro" id="IPR036291">
    <property type="entry name" value="NAD(P)-bd_dom_sf"/>
</dbReference>
<dbReference type="Gene3D" id="3.40.50.720">
    <property type="entry name" value="NAD(P)-binding Rossmann-like Domain"/>
    <property type="match status" value="1"/>
</dbReference>
<keyword evidence="1 7" id="KW-0963">Cytoplasm</keyword>
<evidence type="ECO:0000313" key="9">
    <source>
        <dbReference type="EMBL" id="QDU91070.1"/>
    </source>
</evidence>
<reference evidence="9 10" key="1">
    <citation type="submission" date="2019-02" db="EMBL/GenBank/DDBJ databases">
        <title>Deep-cultivation of Planctomycetes and their phenomic and genomic characterization uncovers novel biology.</title>
        <authorList>
            <person name="Wiegand S."/>
            <person name="Jogler M."/>
            <person name="Boedeker C."/>
            <person name="Pinto D."/>
            <person name="Vollmers J."/>
            <person name="Rivas-Marin E."/>
            <person name="Kohn T."/>
            <person name="Peeters S.H."/>
            <person name="Heuer A."/>
            <person name="Rast P."/>
            <person name="Oberbeckmann S."/>
            <person name="Bunk B."/>
            <person name="Jeske O."/>
            <person name="Meyerdierks A."/>
            <person name="Storesund J.E."/>
            <person name="Kallscheuer N."/>
            <person name="Luecker S."/>
            <person name="Lage O.M."/>
            <person name="Pohl T."/>
            <person name="Merkel B.J."/>
            <person name="Hornburger P."/>
            <person name="Mueller R.-W."/>
            <person name="Bruemmer F."/>
            <person name="Labrenz M."/>
            <person name="Spormann A.M."/>
            <person name="Op den Camp H."/>
            <person name="Overmann J."/>
            <person name="Amann R."/>
            <person name="Jetten M.S.M."/>
            <person name="Mascher T."/>
            <person name="Medema M.H."/>
            <person name="Devos D.P."/>
            <person name="Kaster A.-K."/>
            <person name="Ovreas L."/>
            <person name="Rohde M."/>
            <person name="Galperin M.Y."/>
            <person name="Jogler C."/>
        </authorList>
    </citation>
    <scope>NUCLEOTIDE SEQUENCE [LARGE SCALE GENOMIC DNA]</scope>
    <source>
        <strain evidence="9 10">Pla175</strain>
    </source>
</reference>
<dbReference type="SUPFAM" id="SSF46785">
    <property type="entry name" value="Winged helix' DNA-binding domain"/>
    <property type="match status" value="1"/>
</dbReference>
<dbReference type="GO" id="GO:0003677">
    <property type="term" value="F:DNA binding"/>
    <property type="evidence" value="ECO:0007669"/>
    <property type="project" value="UniProtKB-UniRule"/>
</dbReference>
<accession>A0A518DHW2</accession>
<dbReference type="InterPro" id="IPR022876">
    <property type="entry name" value="Tscrpt_rep_Rex"/>
</dbReference>
<dbReference type="NCBIfam" id="NF003994">
    <property type="entry name" value="PRK05472.2-3"/>
    <property type="match status" value="1"/>
</dbReference>
<evidence type="ECO:0000256" key="3">
    <source>
        <dbReference type="ARBA" id="ARBA00023015"/>
    </source>
</evidence>
<dbReference type="GO" id="GO:0051775">
    <property type="term" value="P:response to redox state"/>
    <property type="evidence" value="ECO:0007669"/>
    <property type="project" value="InterPro"/>
</dbReference>
<dbReference type="Gene3D" id="1.10.10.10">
    <property type="entry name" value="Winged helix-like DNA-binding domain superfamily/Winged helix DNA-binding domain"/>
    <property type="match status" value="1"/>
</dbReference>
<evidence type="ECO:0000256" key="1">
    <source>
        <dbReference type="ARBA" id="ARBA00022490"/>
    </source>
</evidence>
<dbReference type="SMART" id="SM00881">
    <property type="entry name" value="CoA_binding"/>
    <property type="match status" value="1"/>
</dbReference>
<dbReference type="InterPro" id="IPR009718">
    <property type="entry name" value="Rex_DNA-bd_C_dom"/>
</dbReference>